<dbReference type="PANTHER" id="PTHR45724">
    <property type="entry name" value="AQUAPORIN NIP2-1"/>
    <property type="match status" value="1"/>
</dbReference>
<evidence type="ECO:0000256" key="5">
    <source>
        <dbReference type="ARBA" id="ARBA00023136"/>
    </source>
</evidence>
<evidence type="ECO:0000313" key="10">
    <source>
        <dbReference type="Proteomes" id="UP001157006"/>
    </source>
</evidence>
<accession>A0AAV0Z0B4</accession>
<keyword evidence="10" id="KW-1185">Reference proteome</keyword>
<keyword evidence="5 7" id="KW-0472">Membrane</keyword>
<feature type="transmembrane region" description="Helical" evidence="7">
    <location>
        <begin position="227"/>
        <end position="248"/>
    </location>
</feature>
<evidence type="ECO:0000256" key="1">
    <source>
        <dbReference type="ARBA" id="ARBA00004141"/>
    </source>
</evidence>
<dbReference type="NCBIfam" id="TIGR00861">
    <property type="entry name" value="MIP"/>
    <property type="match status" value="1"/>
</dbReference>
<dbReference type="CDD" id="cd00333">
    <property type="entry name" value="MIP"/>
    <property type="match status" value="1"/>
</dbReference>
<sequence length="271" mass="28862">MEGDNSTCNGNLDAVLNVDDNATQMCDDSSIEAHVPLLQKLIAEVVGTFFLIFIGCGVVVTNLNNDNVVTLLGIAIVWGLCVVVLVYSLGHISGAHFNPAVTIAHASTKRFPLVQVPPYIIAQLVGSLLASGALKLVFTGKENQFVGTLPAGSDLQAFVIEFIITFYLMFIISGVATDDRAIGELAGLAVGSAIILNVLFAGPITGASMNPARSLGPAIVHHEYRGIWIYLISPILGALAGTWTYTFIRTTNKPVREITKSCSFLKQSGRK</sequence>
<comment type="subcellular location">
    <subcellularLocation>
        <location evidence="1">Membrane</location>
        <topology evidence="1">Multi-pass membrane protein</topology>
    </subcellularLocation>
</comment>
<feature type="transmembrane region" description="Helical" evidence="7">
    <location>
        <begin position="188"/>
        <end position="207"/>
    </location>
</feature>
<gene>
    <name evidence="8" type="ORF">VFH_I466720</name>
    <name evidence="9" type="ORF">VFH_I466800</name>
</gene>
<evidence type="ECO:0000256" key="7">
    <source>
        <dbReference type="SAM" id="Phobius"/>
    </source>
</evidence>
<keyword evidence="3 6" id="KW-0812">Transmembrane</keyword>
<dbReference type="InterPro" id="IPR000425">
    <property type="entry name" value="MIP"/>
</dbReference>
<dbReference type="Gene3D" id="1.20.1080.10">
    <property type="entry name" value="Glycerol uptake facilitator protein"/>
    <property type="match status" value="1"/>
</dbReference>
<keyword evidence="2 6" id="KW-0813">Transport</keyword>
<dbReference type="EMBL" id="OX451736">
    <property type="protein sequence ID" value="CAI8590976.1"/>
    <property type="molecule type" value="Genomic_DNA"/>
</dbReference>
<dbReference type="Proteomes" id="UP001157006">
    <property type="component" value="Chromosome 1L"/>
</dbReference>
<dbReference type="SUPFAM" id="SSF81338">
    <property type="entry name" value="Aquaporin-like"/>
    <property type="match status" value="1"/>
</dbReference>
<reference evidence="9 10" key="1">
    <citation type="submission" date="2023-01" db="EMBL/GenBank/DDBJ databases">
        <authorList>
            <person name="Kreplak J."/>
        </authorList>
    </citation>
    <scope>NUCLEOTIDE SEQUENCE [LARGE SCALE GENOMIC DNA]</scope>
</reference>
<dbReference type="GO" id="GO:0016020">
    <property type="term" value="C:membrane"/>
    <property type="evidence" value="ECO:0007669"/>
    <property type="project" value="UniProtKB-SubCell"/>
</dbReference>
<comment type="similarity">
    <text evidence="6">Belongs to the MIP/aquaporin (TC 1.A.8) family.</text>
</comment>
<dbReference type="InterPro" id="IPR022357">
    <property type="entry name" value="MIP_CS"/>
</dbReference>
<evidence type="ECO:0000256" key="4">
    <source>
        <dbReference type="ARBA" id="ARBA00022989"/>
    </source>
</evidence>
<protein>
    <submittedName>
        <fullName evidence="9">Uncharacterized protein</fullName>
    </submittedName>
</protein>
<dbReference type="PANTHER" id="PTHR45724:SF13">
    <property type="entry name" value="AQUAPORIN NIP1-1-RELATED"/>
    <property type="match status" value="1"/>
</dbReference>
<feature type="transmembrane region" description="Helical" evidence="7">
    <location>
        <begin position="69"/>
        <end position="89"/>
    </location>
</feature>
<proteinExistence type="inferred from homology"/>
<evidence type="ECO:0000313" key="9">
    <source>
        <dbReference type="EMBL" id="CAI8590978.1"/>
    </source>
</evidence>
<dbReference type="EMBL" id="OX451736">
    <property type="protein sequence ID" value="CAI8590978.1"/>
    <property type="molecule type" value="Genomic_DNA"/>
</dbReference>
<keyword evidence="4 7" id="KW-1133">Transmembrane helix</keyword>
<evidence type="ECO:0000256" key="2">
    <source>
        <dbReference type="ARBA" id="ARBA00022448"/>
    </source>
</evidence>
<dbReference type="PRINTS" id="PR00783">
    <property type="entry name" value="MINTRINSICP"/>
</dbReference>
<organism evidence="9 10">
    <name type="scientific">Vicia faba</name>
    <name type="common">Broad bean</name>
    <name type="synonym">Faba vulgaris</name>
    <dbReference type="NCBI Taxonomy" id="3906"/>
    <lineage>
        <taxon>Eukaryota</taxon>
        <taxon>Viridiplantae</taxon>
        <taxon>Streptophyta</taxon>
        <taxon>Embryophyta</taxon>
        <taxon>Tracheophyta</taxon>
        <taxon>Spermatophyta</taxon>
        <taxon>Magnoliopsida</taxon>
        <taxon>eudicotyledons</taxon>
        <taxon>Gunneridae</taxon>
        <taxon>Pentapetalae</taxon>
        <taxon>rosids</taxon>
        <taxon>fabids</taxon>
        <taxon>Fabales</taxon>
        <taxon>Fabaceae</taxon>
        <taxon>Papilionoideae</taxon>
        <taxon>50 kb inversion clade</taxon>
        <taxon>NPAAA clade</taxon>
        <taxon>Hologalegina</taxon>
        <taxon>IRL clade</taxon>
        <taxon>Fabeae</taxon>
        <taxon>Vicia</taxon>
    </lineage>
</organism>
<dbReference type="GO" id="GO:0015267">
    <property type="term" value="F:channel activity"/>
    <property type="evidence" value="ECO:0007669"/>
    <property type="project" value="InterPro"/>
</dbReference>
<evidence type="ECO:0000256" key="6">
    <source>
        <dbReference type="RuleBase" id="RU000477"/>
    </source>
</evidence>
<dbReference type="PROSITE" id="PS00221">
    <property type="entry name" value="MIP"/>
    <property type="match status" value="1"/>
</dbReference>
<evidence type="ECO:0000313" key="8">
    <source>
        <dbReference type="EMBL" id="CAI8590976.1"/>
    </source>
</evidence>
<dbReference type="InterPro" id="IPR034294">
    <property type="entry name" value="Aquaporin_transptr"/>
</dbReference>
<feature type="transmembrane region" description="Helical" evidence="7">
    <location>
        <begin position="158"/>
        <end position="176"/>
    </location>
</feature>
<dbReference type="Pfam" id="PF00230">
    <property type="entry name" value="MIP"/>
    <property type="match status" value="1"/>
</dbReference>
<feature type="transmembrane region" description="Helical" evidence="7">
    <location>
        <begin position="41"/>
        <end position="63"/>
    </location>
</feature>
<evidence type="ECO:0000256" key="3">
    <source>
        <dbReference type="ARBA" id="ARBA00022692"/>
    </source>
</evidence>
<dbReference type="AlphaFoldDB" id="A0AAV0Z0B4"/>
<name>A0AAV0Z0B4_VICFA</name>
<dbReference type="InterPro" id="IPR023271">
    <property type="entry name" value="Aquaporin-like"/>
</dbReference>